<dbReference type="GO" id="GO:0003824">
    <property type="term" value="F:catalytic activity"/>
    <property type="evidence" value="ECO:0007669"/>
    <property type="project" value="InterPro"/>
</dbReference>
<dbReference type="SFLD" id="SFLDG01082">
    <property type="entry name" value="B12-binding_domain_containing"/>
    <property type="match status" value="1"/>
</dbReference>
<dbReference type="HOGENOM" id="CLU_414901_0_0_7"/>
<dbReference type="Gene3D" id="3.80.30.20">
    <property type="entry name" value="tm_1862 like domain"/>
    <property type="match status" value="1"/>
</dbReference>
<evidence type="ECO:0000256" key="3">
    <source>
        <dbReference type="ARBA" id="ARBA00022723"/>
    </source>
</evidence>
<dbReference type="Pfam" id="PF02310">
    <property type="entry name" value="B12-binding"/>
    <property type="match status" value="1"/>
</dbReference>
<dbReference type="OrthoDB" id="9762608at2"/>
<dbReference type="CDD" id="cd02068">
    <property type="entry name" value="radical_SAM_B12_BD"/>
    <property type="match status" value="1"/>
</dbReference>
<dbReference type="eggNOG" id="COG1032">
    <property type="taxonomic scope" value="Bacteria"/>
</dbReference>
<dbReference type="GO" id="GO:0031419">
    <property type="term" value="F:cobalamin binding"/>
    <property type="evidence" value="ECO:0007669"/>
    <property type="project" value="InterPro"/>
</dbReference>
<proteinExistence type="predicted"/>
<feature type="domain" description="Radical SAM core" evidence="7">
    <location>
        <begin position="185"/>
        <end position="418"/>
    </location>
</feature>
<dbReference type="InterPro" id="IPR006158">
    <property type="entry name" value="Cobalamin-bd"/>
</dbReference>
<evidence type="ECO:0000256" key="2">
    <source>
        <dbReference type="ARBA" id="ARBA00022691"/>
    </source>
</evidence>
<dbReference type="SFLD" id="SFLDG01123">
    <property type="entry name" value="methyltransferase_(Class_B)"/>
    <property type="match status" value="1"/>
</dbReference>
<dbReference type="PANTHER" id="PTHR43409:SF16">
    <property type="entry name" value="SLR0320 PROTEIN"/>
    <property type="match status" value="1"/>
</dbReference>
<keyword evidence="3" id="KW-0479">Metal-binding</keyword>
<dbReference type="Proteomes" id="UP000006055">
    <property type="component" value="Chromosome"/>
</dbReference>
<dbReference type="Gene3D" id="3.40.50.280">
    <property type="entry name" value="Cobalamin-binding domain"/>
    <property type="match status" value="1"/>
</dbReference>
<dbReference type="GO" id="GO:0005829">
    <property type="term" value="C:cytosol"/>
    <property type="evidence" value="ECO:0007669"/>
    <property type="project" value="TreeGrafter"/>
</dbReference>
<evidence type="ECO:0000313" key="9">
    <source>
        <dbReference type="Proteomes" id="UP000006055"/>
    </source>
</evidence>
<protein>
    <submittedName>
        <fullName evidence="8">Fe-S oxidoreductase</fullName>
    </submittedName>
</protein>
<name>I4CAL9_DESTA</name>
<dbReference type="AlphaFoldDB" id="I4CAL9"/>
<dbReference type="GO" id="GO:0046872">
    <property type="term" value="F:metal ion binding"/>
    <property type="evidence" value="ECO:0007669"/>
    <property type="project" value="UniProtKB-KW"/>
</dbReference>
<keyword evidence="2" id="KW-0949">S-adenosyl-L-methionine</keyword>
<dbReference type="SUPFAM" id="SSF102114">
    <property type="entry name" value="Radical SAM enzymes"/>
    <property type="match status" value="1"/>
</dbReference>
<dbReference type="PROSITE" id="PS51918">
    <property type="entry name" value="RADICAL_SAM"/>
    <property type="match status" value="1"/>
</dbReference>
<accession>I4CAL9</accession>
<dbReference type="RefSeq" id="WP_014811736.1">
    <property type="nucleotide sequence ID" value="NC_018025.1"/>
</dbReference>
<reference evidence="9" key="1">
    <citation type="submission" date="2012-06" db="EMBL/GenBank/DDBJ databases">
        <title>Complete sequence of chromosome of Desulfomonile tiedjei DSM 6799.</title>
        <authorList>
            <person name="Lucas S."/>
            <person name="Copeland A."/>
            <person name="Lapidus A."/>
            <person name="Glavina del Rio T."/>
            <person name="Dalin E."/>
            <person name="Tice H."/>
            <person name="Bruce D."/>
            <person name="Goodwin L."/>
            <person name="Pitluck S."/>
            <person name="Peters L."/>
            <person name="Ovchinnikova G."/>
            <person name="Zeytun A."/>
            <person name="Lu M."/>
            <person name="Kyrpides N."/>
            <person name="Mavromatis K."/>
            <person name="Ivanova N."/>
            <person name="Brettin T."/>
            <person name="Detter J.C."/>
            <person name="Han C."/>
            <person name="Larimer F."/>
            <person name="Land M."/>
            <person name="Hauser L."/>
            <person name="Markowitz V."/>
            <person name="Cheng J.-F."/>
            <person name="Hugenholtz P."/>
            <person name="Woyke T."/>
            <person name="Wu D."/>
            <person name="Spring S."/>
            <person name="Schroeder M."/>
            <person name="Brambilla E."/>
            <person name="Klenk H.-P."/>
            <person name="Eisen J.A."/>
        </authorList>
    </citation>
    <scope>NUCLEOTIDE SEQUENCE [LARGE SCALE GENOMIC DNA]</scope>
    <source>
        <strain evidence="9">ATCC 49306 / DSM 6799 / DCB-1</strain>
    </source>
</reference>
<dbReference type="PROSITE" id="PS51332">
    <property type="entry name" value="B12_BINDING"/>
    <property type="match status" value="1"/>
</dbReference>
<keyword evidence="4" id="KW-0408">Iron</keyword>
<sequence>MKQTLFVQLPPPRFSFEIPPTNIPLAAGFLIAALGRDPELTLKVDVLPPESVDVLGDKALCSDILRREPGIIAFSLYVWNVERSLFLASTIKRRSPGTIVLVGGPEVTPDNRWVLDHPAVDLAVFGEGESRITTLLGSTQKRAFTGVPGIAWKDPKRRLQVNTDSPEPWNLDACEYPYLDRRINPSPDGTLFLETMRGCPFRCKYCYYHKASCSLRFHSNERLDKVLDFVYSPESKIREMYLMDPTFNARKGFRRLLRSMARRRRRSEYPKLHTELRADLLESSDLPVLQKAGLASAEIGLQSTNQEALRAAGRKGDPEKIAVGVGLLKQIGVEVTTGIIVGLPRDTPRDFSRTLQWLNKKEAYSVVHPFVLSILPGTDFRANAEQLGLVYDPKPPYHIRSTPTFKSEKIQSALLECEQAFDMEMDYIAPPSLVDRGPEVLQSVEDGYYVSKWIVNPARETWRKDFLQVMEKASDPFTLWFKGEYHKEHMIEILTEFANTNPHAVVHVVLELQEPPPMDFFEAALASAGNPDLFLNRSYFPLCGEGEVVNINFCIIVPDTGNTAGKRAISRKYSSFATVIWDSPEYRRDLVTRLETPMLISWELESHDVTFKRGLNRLLKFHGSNHEEVLFRNPSHVRIWKRLASGWNTDWQFKESILQSI</sequence>
<dbReference type="CDD" id="cd01335">
    <property type="entry name" value="Radical_SAM"/>
    <property type="match status" value="1"/>
</dbReference>
<keyword evidence="9" id="KW-1185">Reference proteome</keyword>
<evidence type="ECO:0000256" key="1">
    <source>
        <dbReference type="ARBA" id="ARBA00001966"/>
    </source>
</evidence>
<evidence type="ECO:0000256" key="5">
    <source>
        <dbReference type="ARBA" id="ARBA00023014"/>
    </source>
</evidence>
<evidence type="ECO:0000259" key="7">
    <source>
        <dbReference type="PROSITE" id="PS51918"/>
    </source>
</evidence>
<evidence type="ECO:0000256" key="4">
    <source>
        <dbReference type="ARBA" id="ARBA00023004"/>
    </source>
</evidence>
<feature type="domain" description="B12-binding" evidence="6">
    <location>
        <begin position="11"/>
        <end position="146"/>
    </location>
</feature>
<dbReference type="InterPro" id="IPR051198">
    <property type="entry name" value="BchE-like"/>
</dbReference>
<dbReference type="InterPro" id="IPR007197">
    <property type="entry name" value="rSAM"/>
</dbReference>
<organism evidence="8 9">
    <name type="scientific">Desulfomonile tiedjei (strain ATCC 49306 / DSM 6799 / DCB-1)</name>
    <dbReference type="NCBI Taxonomy" id="706587"/>
    <lineage>
        <taxon>Bacteria</taxon>
        <taxon>Pseudomonadati</taxon>
        <taxon>Thermodesulfobacteriota</taxon>
        <taxon>Desulfomonilia</taxon>
        <taxon>Desulfomonilales</taxon>
        <taxon>Desulfomonilaceae</taxon>
        <taxon>Desulfomonile</taxon>
    </lineage>
</organism>
<dbReference type="SMART" id="SM00729">
    <property type="entry name" value="Elp3"/>
    <property type="match status" value="1"/>
</dbReference>
<dbReference type="InterPro" id="IPR023404">
    <property type="entry name" value="rSAM_horseshoe"/>
</dbReference>
<dbReference type="Pfam" id="PF04055">
    <property type="entry name" value="Radical_SAM"/>
    <property type="match status" value="1"/>
</dbReference>
<keyword evidence="5" id="KW-0411">Iron-sulfur</keyword>
<dbReference type="SFLD" id="SFLDS00029">
    <property type="entry name" value="Radical_SAM"/>
    <property type="match status" value="1"/>
</dbReference>
<gene>
    <name evidence="8" type="ordered locus">Desti_3968</name>
</gene>
<comment type="cofactor">
    <cofactor evidence="1">
        <name>[4Fe-4S] cluster</name>
        <dbReference type="ChEBI" id="CHEBI:49883"/>
    </cofactor>
</comment>
<dbReference type="InterPro" id="IPR006638">
    <property type="entry name" value="Elp3/MiaA/NifB-like_rSAM"/>
</dbReference>
<dbReference type="PANTHER" id="PTHR43409">
    <property type="entry name" value="ANAEROBIC MAGNESIUM-PROTOPORPHYRIN IX MONOMETHYL ESTER CYCLASE-RELATED"/>
    <property type="match status" value="1"/>
</dbReference>
<evidence type="ECO:0000259" key="6">
    <source>
        <dbReference type="PROSITE" id="PS51332"/>
    </source>
</evidence>
<dbReference type="InterPro" id="IPR034466">
    <property type="entry name" value="Methyltransferase_Class_B"/>
</dbReference>
<dbReference type="KEGG" id="dti:Desti_3968"/>
<dbReference type="InterPro" id="IPR058240">
    <property type="entry name" value="rSAM_sf"/>
</dbReference>
<evidence type="ECO:0000313" key="8">
    <source>
        <dbReference type="EMBL" id="AFM26610.1"/>
    </source>
</evidence>
<dbReference type="STRING" id="706587.Desti_3968"/>
<dbReference type="GO" id="GO:0051539">
    <property type="term" value="F:4 iron, 4 sulfur cluster binding"/>
    <property type="evidence" value="ECO:0007669"/>
    <property type="project" value="UniProtKB-KW"/>
</dbReference>
<dbReference type="EMBL" id="CP003360">
    <property type="protein sequence ID" value="AFM26610.1"/>
    <property type="molecule type" value="Genomic_DNA"/>
</dbReference>